<name>A0A067T6Q2_GALM3</name>
<keyword evidence="3" id="KW-1185">Reference proteome</keyword>
<feature type="region of interest" description="Disordered" evidence="1">
    <location>
        <begin position="42"/>
        <end position="78"/>
    </location>
</feature>
<accession>A0A067T6Q2</accession>
<feature type="compositionally biased region" description="Basic and acidic residues" evidence="1">
    <location>
        <begin position="9"/>
        <end position="21"/>
    </location>
</feature>
<evidence type="ECO:0000256" key="1">
    <source>
        <dbReference type="SAM" id="MobiDB-lite"/>
    </source>
</evidence>
<reference evidence="3" key="1">
    <citation type="journal article" date="2014" name="Proc. Natl. Acad. Sci. U.S.A.">
        <title>Extensive sampling of basidiomycete genomes demonstrates inadequacy of the white-rot/brown-rot paradigm for wood decay fungi.</title>
        <authorList>
            <person name="Riley R."/>
            <person name="Salamov A.A."/>
            <person name="Brown D.W."/>
            <person name="Nagy L.G."/>
            <person name="Floudas D."/>
            <person name="Held B.W."/>
            <person name="Levasseur A."/>
            <person name="Lombard V."/>
            <person name="Morin E."/>
            <person name="Otillar R."/>
            <person name="Lindquist E.A."/>
            <person name="Sun H."/>
            <person name="LaButti K.M."/>
            <person name="Schmutz J."/>
            <person name="Jabbour D."/>
            <person name="Luo H."/>
            <person name="Baker S.E."/>
            <person name="Pisabarro A.G."/>
            <person name="Walton J.D."/>
            <person name="Blanchette R.A."/>
            <person name="Henrissat B."/>
            <person name="Martin F."/>
            <person name="Cullen D."/>
            <person name="Hibbett D.S."/>
            <person name="Grigoriev I.V."/>
        </authorList>
    </citation>
    <scope>NUCLEOTIDE SEQUENCE [LARGE SCALE GENOMIC DNA]</scope>
    <source>
        <strain evidence="3">CBS 339.88</strain>
    </source>
</reference>
<gene>
    <name evidence="2" type="ORF">GALMADRAFT_1271443</name>
</gene>
<evidence type="ECO:0000313" key="2">
    <source>
        <dbReference type="EMBL" id="KDR78816.1"/>
    </source>
</evidence>
<dbReference type="AlphaFoldDB" id="A0A067T6Q2"/>
<protein>
    <submittedName>
        <fullName evidence="2">Uncharacterized protein</fullName>
    </submittedName>
</protein>
<evidence type="ECO:0000313" key="3">
    <source>
        <dbReference type="Proteomes" id="UP000027222"/>
    </source>
</evidence>
<dbReference type="EMBL" id="KL142374">
    <property type="protein sequence ID" value="KDR78816.1"/>
    <property type="molecule type" value="Genomic_DNA"/>
</dbReference>
<organism evidence="2 3">
    <name type="scientific">Galerina marginata (strain CBS 339.88)</name>
    <dbReference type="NCBI Taxonomy" id="685588"/>
    <lineage>
        <taxon>Eukaryota</taxon>
        <taxon>Fungi</taxon>
        <taxon>Dikarya</taxon>
        <taxon>Basidiomycota</taxon>
        <taxon>Agaricomycotina</taxon>
        <taxon>Agaricomycetes</taxon>
        <taxon>Agaricomycetidae</taxon>
        <taxon>Agaricales</taxon>
        <taxon>Agaricineae</taxon>
        <taxon>Strophariaceae</taxon>
        <taxon>Galerina</taxon>
    </lineage>
</organism>
<sequence length="137" mass="15993">MPFQTYSQLHHELPPHHPDKSRVWRYPKNHVFFRSRMSVKPSRPLHSQFHDSDPVDGETSNVPHVEKEYPGKGVAGEDGSLEKLTRMPVDILYEVCSLLPESSAGHLACRIRLRRVPFVRWIIMHKRRDLSSFPEKC</sequence>
<dbReference type="Proteomes" id="UP000027222">
    <property type="component" value="Unassembled WGS sequence"/>
</dbReference>
<dbReference type="HOGENOM" id="CLU_1865267_0_0_1"/>
<feature type="region of interest" description="Disordered" evidence="1">
    <location>
        <begin position="1"/>
        <end position="21"/>
    </location>
</feature>
<proteinExistence type="predicted"/>
<dbReference type="OrthoDB" id="10606819at2759"/>